<evidence type="ECO:0000313" key="2">
    <source>
        <dbReference type="Proteomes" id="UP000649617"/>
    </source>
</evidence>
<accession>A0A812JMY0</accession>
<sequence length="72" mass="7912">STKIIMTTLKALLNVTKQYGTEAYESQIPRALDWFPIYSENALSAKVLQGGAYLKSQTVLPMYSDVGEALSP</sequence>
<dbReference type="EMBL" id="CAJNIZ010002507">
    <property type="protein sequence ID" value="CAE7211286.1"/>
    <property type="molecule type" value="Genomic_DNA"/>
</dbReference>
<name>A0A812JMY0_SYMPI</name>
<keyword evidence="2" id="KW-1185">Reference proteome</keyword>
<dbReference type="Proteomes" id="UP000649617">
    <property type="component" value="Unassembled WGS sequence"/>
</dbReference>
<dbReference type="OrthoDB" id="434767at2759"/>
<proteinExistence type="predicted"/>
<feature type="non-terminal residue" evidence="1">
    <location>
        <position position="1"/>
    </location>
</feature>
<protein>
    <submittedName>
        <fullName evidence="1">Uncharacterized protein</fullName>
    </submittedName>
</protein>
<evidence type="ECO:0000313" key="1">
    <source>
        <dbReference type="EMBL" id="CAE7211286.1"/>
    </source>
</evidence>
<comment type="caution">
    <text evidence="1">The sequence shown here is derived from an EMBL/GenBank/DDBJ whole genome shotgun (WGS) entry which is preliminary data.</text>
</comment>
<organism evidence="1 2">
    <name type="scientific">Symbiodinium pilosum</name>
    <name type="common">Dinoflagellate</name>
    <dbReference type="NCBI Taxonomy" id="2952"/>
    <lineage>
        <taxon>Eukaryota</taxon>
        <taxon>Sar</taxon>
        <taxon>Alveolata</taxon>
        <taxon>Dinophyceae</taxon>
        <taxon>Suessiales</taxon>
        <taxon>Symbiodiniaceae</taxon>
        <taxon>Symbiodinium</taxon>
    </lineage>
</organism>
<gene>
    <name evidence="1" type="ORF">SPIL2461_LOCUS2314</name>
</gene>
<dbReference type="AlphaFoldDB" id="A0A812JMY0"/>
<reference evidence="1" key="1">
    <citation type="submission" date="2021-02" db="EMBL/GenBank/DDBJ databases">
        <authorList>
            <person name="Dougan E. K."/>
            <person name="Rhodes N."/>
            <person name="Thang M."/>
            <person name="Chan C."/>
        </authorList>
    </citation>
    <scope>NUCLEOTIDE SEQUENCE</scope>
</reference>
<feature type="non-terminal residue" evidence="1">
    <location>
        <position position="72"/>
    </location>
</feature>